<evidence type="ECO:0000313" key="14">
    <source>
        <dbReference type="EMBL" id="CAD6962249.1"/>
    </source>
</evidence>
<reference evidence="15" key="2">
    <citation type="journal article" date="2019" name="IMA Fungus">
        <title>Genome sequencing and comparison of five Tilletia species to identify candidate genes for the detection of regulated species infecting wheat.</title>
        <authorList>
            <person name="Nguyen H.D.T."/>
            <person name="Sultana T."/>
            <person name="Kesanakurti P."/>
            <person name="Hambleton S."/>
        </authorList>
    </citation>
    <scope>NUCLEOTIDE SEQUENCE</scope>
    <source>
        <strain evidence="15">DAOMC 238032</strain>
    </source>
</reference>
<dbReference type="EMBL" id="LWDD02001004">
    <property type="protein sequence ID" value="KAE8253594.1"/>
    <property type="molecule type" value="Genomic_DNA"/>
</dbReference>
<reference evidence="14" key="3">
    <citation type="submission" date="2020-10" db="EMBL/GenBank/DDBJ databases">
        <authorList>
            <person name="Sedaghatjoo S."/>
        </authorList>
    </citation>
    <scope>NUCLEOTIDE SEQUENCE</scope>
    <source>
        <strain evidence="14">AZH3</strain>
    </source>
</reference>
<dbReference type="InterPro" id="IPR000182">
    <property type="entry name" value="GNAT_dom"/>
</dbReference>
<evidence type="ECO:0000256" key="10">
    <source>
        <dbReference type="ARBA" id="ARBA00047821"/>
    </source>
</evidence>
<gene>
    <name evidence="15" type="ORF">A4X03_0g5853</name>
    <name evidence="14" type="ORF">JKIAZH3_G8666</name>
</gene>
<evidence type="ECO:0000313" key="16">
    <source>
        <dbReference type="Proteomes" id="UP000077671"/>
    </source>
</evidence>
<name>A0A177VDW2_9BASI</name>
<reference evidence="15" key="1">
    <citation type="submission" date="2016-04" db="EMBL/GenBank/DDBJ databases">
        <authorList>
            <person name="Nguyen H.D."/>
            <person name="Kesanakurti P."/>
            <person name="Cullis J."/>
            <person name="Levesque C.A."/>
            <person name="Hambleton S."/>
        </authorList>
    </citation>
    <scope>NUCLEOTIDE SEQUENCE</scope>
    <source>
        <strain evidence="15">DAOMC 238032</strain>
    </source>
</reference>
<dbReference type="InterPro" id="IPR016181">
    <property type="entry name" value="Acyl_CoA_acyltransferase"/>
</dbReference>
<evidence type="ECO:0000256" key="7">
    <source>
        <dbReference type="ARBA" id="ARBA00022679"/>
    </source>
</evidence>
<proteinExistence type="inferred from homology"/>
<dbReference type="GO" id="GO:0043998">
    <property type="term" value="F:histone H2A acetyltransferase activity"/>
    <property type="evidence" value="ECO:0007669"/>
    <property type="project" value="InterPro"/>
</dbReference>
<keyword evidence="17" id="KW-1185">Reference proteome</keyword>
<comment type="similarity">
    <text evidence="3">Belongs to the acetyltransferase family. NAA40 subfamily.</text>
</comment>
<evidence type="ECO:0000256" key="8">
    <source>
        <dbReference type="ARBA" id="ARBA00023242"/>
    </source>
</evidence>
<dbReference type="Proteomes" id="UP000836402">
    <property type="component" value="Unassembled WGS sequence"/>
</dbReference>
<keyword evidence="9" id="KW-0012">Acyltransferase</keyword>
<dbReference type="InterPro" id="IPR039949">
    <property type="entry name" value="NAA40"/>
</dbReference>
<evidence type="ECO:0000256" key="1">
    <source>
        <dbReference type="ARBA" id="ARBA00004123"/>
    </source>
</evidence>
<evidence type="ECO:0000256" key="6">
    <source>
        <dbReference type="ARBA" id="ARBA00022490"/>
    </source>
</evidence>
<evidence type="ECO:0000256" key="4">
    <source>
        <dbReference type="ARBA" id="ARBA00012950"/>
    </source>
</evidence>
<dbReference type="PANTHER" id="PTHR20531:SF1">
    <property type="entry name" value="N-ALPHA-ACETYLTRANSFERASE 40"/>
    <property type="match status" value="1"/>
</dbReference>
<comment type="catalytic activity">
    <reaction evidence="11">
        <text>N-terminal L-seryl-[histone H4] + acetyl-CoA = N-terminal N(alpha)-acetyl-L-seryl-[histone H4] + CoA + H(+)</text>
        <dbReference type="Rhea" id="RHEA:50596"/>
        <dbReference type="Rhea" id="RHEA-COMP:12740"/>
        <dbReference type="Rhea" id="RHEA-COMP:12743"/>
        <dbReference type="ChEBI" id="CHEBI:15378"/>
        <dbReference type="ChEBI" id="CHEBI:57287"/>
        <dbReference type="ChEBI" id="CHEBI:57288"/>
        <dbReference type="ChEBI" id="CHEBI:64738"/>
        <dbReference type="ChEBI" id="CHEBI:83690"/>
        <dbReference type="EC" id="2.3.1.257"/>
    </reaction>
</comment>
<comment type="caution">
    <text evidence="15">The sequence shown here is derived from an EMBL/GenBank/DDBJ whole genome shotgun (WGS) entry which is preliminary data.</text>
</comment>
<evidence type="ECO:0000256" key="9">
    <source>
        <dbReference type="ARBA" id="ARBA00023315"/>
    </source>
</evidence>
<organism evidence="15 16">
    <name type="scientific">Tilletia caries</name>
    <name type="common">wheat bunt fungus</name>
    <dbReference type="NCBI Taxonomy" id="13290"/>
    <lineage>
        <taxon>Eukaryota</taxon>
        <taxon>Fungi</taxon>
        <taxon>Dikarya</taxon>
        <taxon>Basidiomycota</taxon>
        <taxon>Ustilaginomycotina</taxon>
        <taxon>Exobasidiomycetes</taxon>
        <taxon>Tilletiales</taxon>
        <taxon>Tilletiaceae</taxon>
        <taxon>Tilletia</taxon>
    </lineage>
</organism>
<evidence type="ECO:0000313" key="17">
    <source>
        <dbReference type="Proteomes" id="UP000836402"/>
    </source>
</evidence>
<accession>A0A177VDW2</accession>
<dbReference type="GO" id="GO:1990189">
    <property type="term" value="F:protein N-terminal-serine acetyltransferase activity"/>
    <property type="evidence" value="ECO:0007669"/>
    <property type="project" value="UniProtKB-EC"/>
</dbReference>
<dbReference type="Gene3D" id="3.40.630.30">
    <property type="match status" value="1"/>
</dbReference>
<dbReference type="Pfam" id="PF00583">
    <property type="entry name" value="Acetyltransf_1"/>
    <property type="match status" value="1"/>
</dbReference>
<evidence type="ECO:0000313" key="15">
    <source>
        <dbReference type="EMBL" id="KAE8253594.1"/>
    </source>
</evidence>
<feature type="region of interest" description="Disordered" evidence="12">
    <location>
        <begin position="216"/>
        <end position="235"/>
    </location>
</feature>
<dbReference type="PROSITE" id="PS51186">
    <property type="entry name" value="GNAT"/>
    <property type="match status" value="1"/>
</dbReference>
<dbReference type="GO" id="GO:0005737">
    <property type="term" value="C:cytoplasm"/>
    <property type="evidence" value="ECO:0007669"/>
    <property type="project" value="UniProtKB-SubCell"/>
</dbReference>
<evidence type="ECO:0000256" key="12">
    <source>
        <dbReference type="SAM" id="MobiDB-lite"/>
    </source>
</evidence>
<dbReference type="SUPFAM" id="SSF55729">
    <property type="entry name" value="Acyl-CoA N-acyltransferases (Nat)"/>
    <property type="match status" value="1"/>
</dbReference>
<keyword evidence="8" id="KW-0539">Nucleus</keyword>
<evidence type="ECO:0000256" key="11">
    <source>
        <dbReference type="ARBA" id="ARBA00049524"/>
    </source>
</evidence>
<dbReference type="GO" id="GO:0005634">
    <property type="term" value="C:nucleus"/>
    <property type="evidence" value="ECO:0007669"/>
    <property type="project" value="UniProtKB-SubCell"/>
</dbReference>
<keyword evidence="6" id="KW-0963">Cytoplasm</keyword>
<dbReference type="AlphaFoldDB" id="A0A177VDW2"/>
<dbReference type="Proteomes" id="UP000077671">
    <property type="component" value="Unassembled WGS sequence"/>
</dbReference>
<dbReference type="EMBL" id="CAJHJG010007046">
    <property type="protein sequence ID" value="CAD6962249.1"/>
    <property type="molecule type" value="Genomic_DNA"/>
</dbReference>
<protein>
    <recommendedName>
        <fullName evidence="5">N-alpha-acetyltransferase 40</fullName>
        <ecNumber evidence="4">2.3.1.257</ecNumber>
    </recommendedName>
</protein>
<feature type="domain" description="N-acetyltransferase" evidence="13">
    <location>
        <begin position="63"/>
        <end position="247"/>
    </location>
</feature>
<dbReference type="GO" id="GO:0010485">
    <property type="term" value="F:histone H4 acetyltransferase activity"/>
    <property type="evidence" value="ECO:0007669"/>
    <property type="project" value="InterPro"/>
</dbReference>
<dbReference type="CDD" id="cd04301">
    <property type="entry name" value="NAT_SF"/>
    <property type="match status" value="1"/>
</dbReference>
<evidence type="ECO:0000256" key="2">
    <source>
        <dbReference type="ARBA" id="ARBA00004496"/>
    </source>
</evidence>
<feature type="compositionally biased region" description="Acidic residues" evidence="12">
    <location>
        <begin position="220"/>
        <end position="235"/>
    </location>
</feature>
<comment type="subcellular location">
    <subcellularLocation>
        <location evidence="2">Cytoplasm</location>
    </subcellularLocation>
    <subcellularLocation>
        <location evidence="1">Nucleus</location>
    </subcellularLocation>
</comment>
<evidence type="ECO:0000256" key="5">
    <source>
        <dbReference type="ARBA" id="ARBA00015043"/>
    </source>
</evidence>
<comment type="catalytic activity">
    <reaction evidence="10">
        <text>N-terminal L-seryl-[histone H2A] + acetyl-CoA = N-terminal N(alpha)-acetyl-L-seryl-[histone H2A] + CoA + H(+)</text>
        <dbReference type="Rhea" id="RHEA:50600"/>
        <dbReference type="Rhea" id="RHEA-COMP:12742"/>
        <dbReference type="Rhea" id="RHEA-COMP:12744"/>
        <dbReference type="ChEBI" id="CHEBI:15378"/>
        <dbReference type="ChEBI" id="CHEBI:57287"/>
        <dbReference type="ChEBI" id="CHEBI:57288"/>
        <dbReference type="ChEBI" id="CHEBI:64738"/>
        <dbReference type="ChEBI" id="CHEBI:83690"/>
        <dbReference type="EC" id="2.3.1.257"/>
    </reaction>
</comment>
<keyword evidence="7" id="KW-0808">Transferase</keyword>
<sequence>MAGMSARKAVTSANSLTDQDLSKLAFSALQEGGLEPSTGEHGISFATKKGKAFTLGNTFHTSALENELNEKVLVLLRSNMKEMYDRSKSIEWNDEEKLQDIVHPTSRLILAFETPTQGGQGVPRLAGFVLFRFDKEDCDPEDPTARIGQDEVEVAYCYELQIAPEAQGCGLGKILMGVLEQFARAAKMRKVMLTCFSFNSAARSFYEAQGYGIDFISPSSEDEDSDEEDDAEEEIIPDYRIMSKNIYNPS</sequence>
<dbReference type="PANTHER" id="PTHR20531">
    <property type="entry name" value="N-ALPHA-ACETYLTRANSFERASE 40"/>
    <property type="match status" value="1"/>
</dbReference>
<evidence type="ECO:0000256" key="3">
    <source>
        <dbReference type="ARBA" id="ARBA00008870"/>
    </source>
</evidence>
<evidence type="ECO:0000259" key="13">
    <source>
        <dbReference type="PROSITE" id="PS51186"/>
    </source>
</evidence>
<dbReference type="EC" id="2.3.1.257" evidence="4"/>